<keyword evidence="1" id="KW-1133">Transmembrane helix</keyword>
<dbReference type="PATRIC" id="fig|1330534.3.peg.447"/>
<dbReference type="AlphaFoldDB" id="U4R6X0"/>
<reference evidence="2 3" key="1">
    <citation type="journal article" date="2013" name="Genome Announc.">
        <title>Draft Genome Sequence of the Cellulolytic Bacterium Clostridium papyrosolvens C7 (ATCC 700395).</title>
        <authorList>
            <person name="Zepeda V."/>
            <person name="Dassa B."/>
            <person name="Borovok I."/>
            <person name="Lamed R."/>
            <person name="Bayer E.A."/>
            <person name="Cate J.H."/>
        </authorList>
    </citation>
    <scope>NUCLEOTIDE SEQUENCE [LARGE SCALE GENOMIC DNA]</scope>
    <source>
        <strain evidence="2 3">C7</strain>
    </source>
</reference>
<sequence length="335" mass="37750">MKEKNFRETGLENSQLLSKEELLVKIINSAKCEDNILRKRKKKLKWSYKAARIAAVFLILCVANVAVYAVSPDFRYMLSEKLHINNEETHLIGKSVHDQGVTMKIISSHVSNNTAVVLLSFSKDNGEKFGNSLNPYENKIICNNKEISLMGIYSKLSDDCKTLYCYYTWALPNSINDSQKVTIKIRNLICNQSQVEGVQFTDEMLYGNWNLQFELLKNKDNSFTATNPNVNKTISMCGKKLQINSVTLTDMLMIVNTTTLSDSGMPKDPLSNVNTGSGAYYGIFTQLIYENGTVSQKKDCQLDEKGNIISWYPEAINLDGLKEIHVGDVVIPVNK</sequence>
<comment type="caution">
    <text evidence="2">The sequence shown here is derived from an EMBL/GenBank/DDBJ whole genome shotgun (WGS) entry which is preliminary data.</text>
</comment>
<dbReference type="OrthoDB" id="9802809at2"/>
<gene>
    <name evidence="2" type="ORF">L323_02220</name>
</gene>
<evidence type="ECO:0000313" key="2">
    <source>
        <dbReference type="EMBL" id="EPR13904.1"/>
    </source>
</evidence>
<evidence type="ECO:0008006" key="4">
    <source>
        <dbReference type="Google" id="ProtNLM"/>
    </source>
</evidence>
<evidence type="ECO:0000256" key="1">
    <source>
        <dbReference type="SAM" id="Phobius"/>
    </source>
</evidence>
<dbReference type="EMBL" id="ATAY01000013">
    <property type="protein sequence ID" value="EPR13904.1"/>
    <property type="molecule type" value="Genomic_DNA"/>
</dbReference>
<organism evidence="2 3">
    <name type="scientific">Ruminiclostridium papyrosolvens C7</name>
    <dbReference type="NCBI Taxonomy" id="1330534"/>
    <lineage>
        <taxon>Bacteria</taxon>
        <taxon>Bacillati</taxon>
        <taxon>Bacillota</taxon>
        <taxon>Clostridia</taxon>
        <taxon>Eubacteriales</taxon>
        <taxon>Oscillospiraceae</taxon>
        <taxon>Ruminiclostridium</taxon>
    </lineage>
</organism>
<feature type="transmembrane region" description="Helical" evidence="1">
    <location>
        <begin position="50"/>
        <end position="70"/>
    </location>
</feature>
<dbReference type="Gene3D" id="2.60.40.1630">
    <property type="entry name" value="bacillus anthracis domain"/>
    <property type="match status" value="1"/>
</dbReference>
<keyword evidence="1" id="KW-0812">Transmembrane</keyword>
<proteinExistence type="predicted"/>
<keyword evidence="1" id="KW-0472">Membrane</keyword>
<dbReference type="RefSeq" id="WP_020814083.1">
    <property type="nucleotide sequence ID" value="NZ_ATAY01000013.1"/>
</dbReference>
<dbReference type="Proteomes" id="UP000016860">
    <property type="component" value="Unassembled WGS sequence"/>
</dbReference>
<evidence type="ECO:0000313" key="3">
    <source>
        <dbReference type="Proteomes" id="UP000016860"/>
    </source>
</evidence>
<protein>
    <recommendedName>
        <fullName evidence="4">DUF4179 domain-containing protein</fullName>
    </recommendedName>
</protein>
<name>U4R6X0_9FIRM</name>
<accession>U4R6X0</accession>